<accession>A0A8J3LFZ0</accession>
<name>A0A8J3LFZ0_9ACTN</name>
<sequence>MVAIQKAIQDITGSDEKALQSKERLELLRNAAEAHLQLAEDRLSAMLLGTGGGISSLFIVPGSVQNFQQGYTITTGEKAAAGIDTAVDQFFTGKYKDGFKTVVHSAIDVLFSDTTTGETKKDFYFVTMEHNAFIRVDVAFWKYYFTQKSITDTAEQAFCYTFVKSVVDHRKVPLDTIVFLVSSSVGDDLAKVQEYLDEMRKLYADLSEHDPAEVAARVAS</sequence>
<proteinExistence type="predicted"/>
<comment type="caution">
    <text evidence="1">The sequence shown here is derived from an EMBL/GenBank/DDBJ whole genome shotgun (WGS) entry which is preliminary data.</text>
</comment>
<dbReference type="EMBL" id="BONJ01000012">
    <property type="protein sequence ID" value="GIG14436.1"/>
    <property type="molecule type" value="Genomic_DNA"/>
</dbReference>
<evidence type="ECO:0000313" key="1">
    <source>
        <dbReference type="EMBL" id="GIG14436.1"/>
    </source>
</evidence>
<dbReference type="RefSeq" id="WP_166377710.1">
    <property type="nucleotide sequence ID" value="NZ_BAAATT010000007.1"/>
</dbReference>
<protein>
    <submittedName>
        <fullName evidence="1">Uncharacterized protein</fullName>
    </submittedName>
</protein>
<keyword evidence="2" id="KW-1185">Reference proteome</keyword>
<dbReference type="Proteomes" id="UP000660339">
    <property type="component" value="Unassembled WGS sequence"/>
</dbReference>
<gene>
    <name evidence="1" type="ORF">Cme02nite_27680</name>
</gene>
<dbReference type="AlphaFoldDB" id="A0A8J3LFZ0"/>
<reference evidence="1" key="1">
    <citation type="submission" date="2021-01" db="EMBL/GenBank/DDBJ databases">
        <title>Whole genome shotgun sequence of Catellatospora methionotrophica NBRC 14553.</title>
        <authorList>
            <person name="Komaki H."/>
            <person name="Tamura T."/>
        </authorList>
    </citation>
    <scope>NUCLEOTIDE SEQUENCE</scope>
    <source>
        <strain evidence="1">NBRC 14553</strain>
    </source>
</reference>
<organism evidence="1 2">
    <name type="scientific">Catellatospora methionotrophica</name>
    <dbReference type="NCBI Taxonomy" id="121620"/>
    <lineage>
        <taxon>Bacteria</taxon>
        <taxon>Bacillati</taxon>
        <taxon>Actinomycetota</taxon>
        <taxon>Actinomycetes</taxon>
        <taxon>Micromonosporales</taxon>
        <taxon>Micromonosporaceae</taxon>
        <taxon>Catellatospora</taxon>
    </lineage>
</organism>
<evidence type="ECO:0000313" key="2">
    <source>
        <dbReference type="Proteomes" id="UP000660339"/>
    </source>
</evidence>